<dbReference type="AlphaFoldDB" id="A0AAE0JC13"/>
<evidence type="ECO:0000256" key="1">
    <source>
        <dbReference type="PROSITE-ProRule" id="PRU00023"/>
    </source>
</evidence>
<evidence type="ECO:0008006" key="4">
    <source>
        <dbReference type="Google" id="ProtNLM"/>
    </source>
</evidence>
<evidence type="ECO:0000313" key="3">
    <source>
        <dbReference type="Proteomes" id="UP001278500"/>
    </source>
</evidence>
<proteinExistence type="predicted"/>
<dbReference type="PROSITE" id="PS50088">
    <property type="entry name" value="ANK_REPEAT"/>
    <property type="match status" value="1"/>
</dbReference>
<dbReference type="GeneID" id="87861945"/>
<dbReference type="EMBL" id="JAUEPP010000005">
    <property type="protein sequence ID" value="KAK3342352.1"/>
    <property type="molecule type" value="Genomic_DNA"/>
</dbReference>
<dbReference type="Proteomes" id="UP001278500">
    <property type="component" value="Unassembled WGS sequence"/>
</dbReference>
<dbReference type="SUPFAM" id="SSF48403">
    <property type="entry name" value="Ankyrin repeat"/>
    <property type="match status" value="1"/>
</dbReference>
<keyword evidence="1" id="KW-0040">ANK repeat</keyword>
<dbReference type="PROSITE" id="PS50297">
    <property type="entry name" value="ANK_REP_REGION"/>
    <property type="match status" value="1"/>
</dbReference>
<protein>
    <recommendedName>
        <fullName evidence="4">Ankyrin</fullName>
    </recommendedName>
</protein>
<dbReference type="InterPro" id="IPR036770">
    <property type="entry name" value="Ankyrin_rpt-contain_sf"/>
</dbReference>
<accession>A0AAE0JC13</accession>
<evidence type="ECO:0000313" key="2">
    <source>
        <dbReference type="EMBL" id="KAK3342352.1"/>
    </source>
</evidence>
<feature type="repeat" description="ANK" evidence="1">
    <location>
        <begin position="22"/>
        <end position="46"/>
    </location>
</feature>
<gene>
    <name evidence="2" type="ORF">B0H65DRAFT_428919</name>
</gene>
<dbReference type="Pfam" id="PF12796">
    <property type="entry name" value="Ank_2"/>
    <property type="match status" value="1"/>
</dbReference>
<name>A0AAE0JC13_9PEZI</name>
<reference evidence="2" key="1">
    <citation type="journal article" date="2023" name="Mol. Phylogenet. Evol.">
        <title>Genome-scale phylogeny and comparative genomics of the fungal order Sordariales.</title>
        <authorList>
            <person name="Hensen N."/>
            <person name="Bonometti L."/>
            <person name="Westerberg I."/>
            <person name="Brannstrom I.O."/>
            <person name="Guillou S."/>
            <person name="Cros-Aarteil S."/>
            <person name="Calhoun S."/>
            <person name="Haridas S."/>
            <person name="Kuo A."/>
            <person name="Mondo S."/>
            <person name="Pangilinan J."/>
            <person name="Riley R."/>
            <person name="LaButti K."/>
            <person name="Andreopoulos B."/>
            <person name="Lipzen A."/>
            <person name="Chen C."/>
            <person name="Yan M."/>
            <person name="Daum C."/>
            <person name="Ng V."/>
            <person name="Clum A."/>
            <person name="Steindorff A."/>
            <person name="Ohm R.A."/>
            <person name="Martin F."/>
            <person name="Silar P."/>
            <person name="Natvig D.O."/>
            <person name="Lalanne C."/>
            <person name="Gautier V."/>
            <person name="Ament-Velasquez S.L."/>
            <person name="Kruys A."/>
            <person name="Hutchinson M.I."/>
            <person name="Powell A.J."/>
            <person name="Barry K."/>
            <person name="Miller A.N."/>
            <person name="Grigoriev I.V."/>
            <person name="Debuchy R."/>
            <person name="Gladieux P."/>
            <person name="Hiltunen Thoren M."/>
            <person name="Johannesson H."/>
        </authorList>
    </citation>
    <scope>NUCLEOTIDE SEQUENCE</scope>
    <source>
        <strain evidence="2">CBS 560.94</strain>
    </source>
</reference>
<dbReference type="RefSeq" id="XP_062680145.1">
    <property type="nucleotide sequence ID" value="XM_062824791.1"/>
</dbReference>
<feature type="non-terminal residue" evidence="2">
    <location>
        <position position="1"/>
    </location>
</feature>
<reference evidence="2" key="2">
    <citation type="submission" date="2023-06" db="EMBL/GenBank/DDBJ databases">
        <authorList>
            <consortium name="Lawrence Berkeley National Laboratory"/>
            <person name="Haridas S."/>
            <person name="Hensen N."/>
            <person name="Bonometti L."/>
            <person name="Westerberg I."/>
            <person name="Brannstrom I.O."/>
            <person name="Guillou S."/>
            <person name="Cros-Aarteil S."/>
            <person name="Calhoun S."/>
            <person name="Kuo A."/>
            <person name="Mondo S."/>
            <person name="Pangilinan J."/>
            <person name="Riley R."/>
            <person name="Labutti K."/>
            <person name="Andreopoulos B."/>
            <person name="Lipzen A."/>
            <person name="Chen C."/>
            <person name="Yanf M."/>
            <person name="Daum C."/>
            <person name="Ng V."/>
            <person name="Clum A."/>
            <person name="Steindorff A."/>
            <person name="Ohm R."/>
            <person name="Martin F."/>
            <person name="Silar P."/>
            <person name="Natvig D."/>
            <person name="Lalanne C."/>
            <person name="Gautier V."/>
            <person name="Ament-Velasquez S.L."/>
            <person name="Kruys A."/>
            <person name="Hutchinson M.I."/>
            <person name="Powell A.J."/>
            <person name="Barry K."/>
            <person name="Miller A.N."/>
            <person name="Grigoriev I.V."/>
            <person name="Debuchy R."/>
            <person name="Gladieux P."/>
            <person name="Thoren M.H."/>
            <person name="Johannesson H."/>
        </authorList>
    </citation>
    <scope>NUCLEOTIDE SEQUENCE</scope>
    <source>
        <strain evidence="2">CBS 560.94</strain>
    </source>
</reference>
<keyword evidence="3" id="KW-1185">Reference proteome</keyword>
<organism evidence="2 3">
    <name type="scientific">Neurospora tetraspora</name>
    <dbReference type="NCBI Taxonomy" id="94610"/>
    <lineage>
        <taxon>Eukaryota</taxon>
        <taxon>Fungi</taxon>
        <taxon>Dikarya</taxon>
        <taxon>Ascomycota</taxon>
        <taxon>Pezizomycotina</taxon>
        <taxon>Sordariomycetes</taxon>
        <taxon>Sordariomycetidae</taxon>
        <taxon>Sordariales</taxon>
        <taxon>Sordariaceae</taxon>
        <taxon>Neurospora</taxon>
    </lineage>
</organism>
<comment type="caution">
    <text evidence="2">The sequence shown here is derived from an EMBL/GenBank/DDBJ whole genome shotgun (WGS) entry which is preliminary data.</text>
</comment>
<dbReference type="InterPro" id="IPR002110">
    <property type="entry name" value="Ankyrin_rpt"/>
</dbReference>
<dbReference type="Gene3D" id="1.25.40.20">
    <property type="entry name" value="Ankyrin repeat-containing domain"/>
    <property type="match status" value="1"/>
</dbReference>
<sequence length="55" mass="5837">YKAIVKMLLDTGKVGAGAKDENGQTALYRAAITGHEVVVQLLFDTGKVDAGEFLL</sequence>